<feature type="domain" description="TIR" evidence="5">
    <location>
        <begin position="1"/>
        <end position="107"/>
    </location>
</feature>
<evidence type="ECO:0000259" key="5">
    <source>
        <dbReference type="PROSITE" id="PS50104"/>
    </source>
</evidence>
<evidence type="ECO:0000256" key="3">
    <source>
        <dbReference type="ARBA" id="ARBA00023027"/>
    </source>
</evidence>
<comment type="caution">
    <text evidence="6">The sequence shown here is derived from an EMBL/GenBank/DDBJ whole genome shotgun (WGS) entry which is preliminary data.</text>
</comment>
<dbReference type="PANTHER" id="PTHR32009:SF39">
    <property type="entry name" value="TIR DOMAIN-CONTAINING PROTEIN"/>
    <property type="match status" value="1"/>
</dbReference>
<keyword evidence="7" id="KW-1185">Reference proteome</keyword>
<dbReference type="PANTHER" id="PTHR32009">
    <property type="entry name" value="TMV RESISTANCE PROTEIN N-LIKE"/>
    <property type="match status" value="1"/>
</dbReference>
<accession>A0AAE0AF10</accession>
<gene>
    <name evidence="6" type="ORF">Dsin_016711</name>
</gene>
<organism evidence="6 7">
    <name type="scientific">Dipteronia sinensis</name>
    <dbReference type="NCBI Taxonomy" id="43782"/>
    <lineage>
        <taxon>Eukaryota</taxon>
        <taxon>Viridiplantae</taxon>
        <taxon>Streptophyta</taxon>
        <taxon>Embryophyta</taxon>
        <taxon>Tracheophyta</taxon>
        <taxon>Spermatophyta</taxon>
        <taxon>Magnoliopsida</taxon>
        <taxon>eudicotyledons</taxon>
        <taxon>Gunneridae</taxon>
        <taxon>Pentapetalae</taxon>
        <taxon>rosids</taxon>
        <taxon>malvids</taxon>
        <taxon>Sapindales</taxon>
        <taxon>Sapindaceae</taxon>
        <taxon>Hippocastanoideae</taxon>
        <taxon>Acereae</taxon>
        <taxon>Dipteronia</taxon>
    </lineage>
</organism>
<evidence type="ECO:0000256" key="1">
    <source>
        <dbReference type="ARBA" id="ARBA00011982"/>
    </source>
</evidence>
<keyword evidence="3" id="KW-0520">NAD</keyword>
<evidence type="ECO:0000256" key="2">
    <source>
        <dbReference type="ARBA" id="ARBA00022801"/>
    </source>
</evidence>
<dbReference type="GO" id="GO:0007165">
    <property type="term" value="P:signal transduction"/>
    <property type="evidence" value="ECO:0007669"/>
    <property type="project" value="InterPro"/>
</dbReference>
<name>A0AAE0AF10_9ROSI</name>
<dbReference type="Gene3D" id="3.40.50.10140">
    <property type="entry name" value="Toll/interleukin-1 receptor homology (TIR) domain"/>
    <property type="match status" value="1"/>
</dbReference>
<dbReference type="EMBL" id="JANJYJ010000005">
    <property type="protein sequence ID" value="KAK3212005.1"/>
    <property type="molecule type" value="Genomic_DNA"/>
</dbReference>
<dbReference type="InterPro" id="IPR000157">
    <property type="entry name" value="TIR_dom"/>
</dbReference>
<evidence type="ECO:0000313" key="7">
    <source>
        <dbReference type="Proteomes" id="UP001281410"/>
    </source>
</evidence>
<dbReference type="PROSITE" id="PS50104">
    <property type="entry name" value="TIR"/>
    <property type="match status" value="1"/>
</dbReference>
<dbReference type="AlphaFoldDB" id="A0AAE0AF10"/>
<dbReference type="GO" id="GO:0061809">
    <property type="term" value="F:NAD+ nucleosidase activity, cyclic ADP-ribose generating"/>
    <property type="evidence" value="ECO:0007669"/>
    <property type="project" value="UniProtKB-EC"/>
</dbReference>
<protein>
    <recommendedName>
        <fullName evidence="1">ADP-ribosyl cyclase/cyclic ADP-ribose hydrolase</fullName>
        <ecNumber evidence="1">3.2.2.6</ecNumber>
    </recommendedName>
</protein>
<dbReference type="SMART" id="SM00255">
    <property type="entry name" value="TIR"/>
    <property type="match status" value="1"/>
</dbReference>
<dbReference type="SUPFAM" id="SSF52200">
    <property type="entry name" value="Toll/Interleukin receptor TIR domain"/>
    <property type="match status" value="1"/>
</dbReference>
<reference evidence="6" key="1">
    <citation type="journal article" date="2023" name="Plant J.">
        <title>Genome sequences and population genomics provide insights into the demographic history, inbreeding, and mutation load of two 'living fossil' tree species of Dipteronia.</title>
        <authorList>
            <person name="Feng Y."/>
            <person name="Comes H.P."/>
            <person name="Chen J."/>
            <person name="Zhu S."/>
            <person name="Lu R."/>
            <person name="Zhang X."/>
            <person name="Li P."/>
            <person name="Qiu J."/>
            <person name="Olsen K.M."/>
            <person name="Qiu Y."/>
        </authorList>
    </citation>
    <scope>NUCLEOTIDE SEQUENCE</scope>
    <source>
        <strain evidence="6">NBL</strain>
    </source>
</reference>
<dbReference type="EC" id="3.2.2.6" evidence="1"/>
<sequence>VSPSLSKVIQDSSLSIIVFSQNYASSSCCLNELLEILECMKTRGQIVFPVFYHVTPSDIRKQTGRYKKAFAEHEKRFNKMKDKVQNWMAALTKVANLSGWDINQHVG</sequence>
<proteinExistence type="predicted"/>
<evidence type="ECO:0000313" key="6">
    <source>
        <dbReference type="EMBL" id="KAK3212005.1"/>
    </source>
</evidence>
<dbReference type="Proteomes" id="UP001281410">
    <property type="component" value="Unassembled WGS sequence"/>
</dbReference>
<comment type="catalytic activity">
    <reaction evidence="4">
        <text>NAD(+) + H2O = ADP-D-ribose + nicotinamide + H(+)</text>
        <dbReference type="Rhea" id="RHEA:16301"/>
        <dbReference type="ChEBI" id="CHEBI:15377"/>
        <dbReference type="ChEBI" id="CHEBI:15378"/>
        <dbReference type="ChEBI" id="CHEBI:17154"/>
        <dbReference type="ChEBI" id="CHEBI:57540"/>
        <dbReference type="ChEBI" id="CHEBI:57967"/>
        <dbReference type="EC" id="3.2.2.6"/>
    </reaction>
    <physiologicalReaction direction="left-to-right" evidence="4">
        <dbReference type="Rhea" id="RHEA:16302"/>
    </physiologicalReaction>
</comment>
<feature type="non-terminal residue" evidence="6">
    <location>
        <position position="1"/>
    </location>
</feature>
<dbReference type="Pfam" id="PF01582">
    <property type="entry name" value="TIR"/>
    <property type="match status" value="1"/>
</dbReference>
<feature type="non-terminal residue" evidence="6">
    <location>
        <position position="107"/>
    </location>
</feature>
<keyword evidence="2" id="KW-0378">Hydrolase</keyword>
<evidence type="ECO:0000256" key="4">
    <source>
        <dbReference type="ARBA" id="ARBA00047304"/>
    </source>
</evidence>
<dbReference type="InterPro" id="IPR035897">
    <property type="entry name" value="Toll_tir_struct_dom_sf"/>
</dbReference>